<sequence>MEYEDLKDYVSNQLPKKSRLVVMKKVIDEMAEYFSMLKNKLTVDLAIDDIQNNINVATTGGHTGTFFSIGDRSLSANYDGDKTIEVTAYEPGVLPASKVDTIVFRDGKAIHELTGEQFDIKNVEKYLDWFKK</sequence>
<name>A0ABS3H398_9ENTE</name>
<comment type="caution">
    <text evidence="1">The sequence shown here is derived from an EMBL/GenBank/DDBJ whole genome shotgun (WGS) entry which is preliminary data.</text>
</comment>
<accession>A0ABS3H398</accession>
<protein>
    <submittedName>
        <fullName evidence="1">Uncharacterized protein</fullName>
    </submittedName>
</protein>
<reference evidence="1 2" key="1">
    <citation type="submission" date="2021-03" db="EMBL/GenBank/DDBJ databases">
        <title>Enterococcal diversity collection.</title>
        <authorList>
            <person name="Gilmore M.S."/>
            <person name="Schwartzman J."/>
            <person name="Van Tyne D."/>
            <person name="Martin M."/>
            <person name="Earl A.M."/>
            <person name="Manson A.L."/>
            <person name="Straub T."/>
            <person name="Salamzade R."/>
            <person name="Saavedra J."/>
            <person name="Lebreton F."/>
            <person name="Prichula J."/>
            <person name="Schaufler K."/>
            <person name="Gaca A."/>
            <person name="Sgardioli B."/>
            <person name="Wagenaar J."/>
            <person name="Strong T."/>
        </authorList>
    </citation>
    <scope>NUCLEOTIDE SEQUENCE [LARGE SCALE GENOMIC DNA]</scope>
    <source>
        <strain evidence="1 2">MJM12</strain>
    </source>
</reference>
<keyword evidence="2" id="KW-1185">Reference proteome</keyword>
<evidence type="ECO:0000313" key="2">
    <source>
        <dbReference type="Proteomes" id="UP000664256"/>
    </source>
</evidence>
<dbReference type="RefSeq" id="WP_206902150.1">
    <property type="nucleotide sequence ID" value="NZ_JAFLVT010000001.1"/>
</dbReference>
<dbReference type="EMBL" id="JAFLVT010000001">
    <property type="protein sequence ID" value="MBO0447936.1"/>
    <property type="molecule type" value="Genomic_DNA"/>
</dbReference>
<dbReference type="Proteomes" id="UP000664256">
    <property type="component" value="Unassembled WGS sequence"/>
</dbReference>
<organism evidence="1 2">
    <name type="scientific">Candidatus Enterococcus myersii</name>
    <dbReference type="NCBI Taxonomy" id="2815322"/>
    <lineage>
        <taxon>Bacteria</taxon>
        <taxon>Bacillati</taxon>
        <taxon>Bacillota</taxon>
        <taxon>Bacilli</taxon>
        <taxon>Lactobacillales</taxon>
        <taxon>Enterococcaceae</taxon>
        <taxon>Enterococcus</taxon>
    </lineage>
</organism>
<gene>
    <name evidence="1" type="ORF">JZO76_00135</name>
</gene>
<proteinExistence type="predicted"/>
<evidence type="ECO:0000313" key="1">
    <source>
        <dbReference type="EMBL" id="MBO0447936.1"/>
    </source>
</evidence>